<dbReference type="Pfam" id="PF21722">
    <property type="entry name" value="Gly_rich_2"/>
    <property type="match status" value="1"/>
</dbReference>
<dbReference type="EMBL" id="LR796753">
    <property type="protein sequence ID" value="CAB4163120.1"/>
    <property type="molecule type" value="Genomic_DNA"/>
</dbReference>
<evidence type="ECO:0000313" key="2">
    <source>
        <dbReference type="EMBL" id="CAB4163120.1"/>
    </source>
</evidence>
<gene>
    <name evidence="2" type="ORF">UFOVP802_1</name>
</gene>
<protein>
    <recommendedName>
        <fullName evidence="1">Glycine-rich domain-containing protein</fullName>
    </recommendedName>
</protein>
<proteinExistence type="predicted"/>
<sequence length="103" mass="9586">MSVTRIPAFQITKQQEFTTGATTWTAPAGVYAIDCLLVAGGGGGGGVSTANCSGGGGGGGQVIKKTLTVVPGTSYTVTIGGGGAGGVGASAGANGTNSSFGSL</sequence>
<accession>A0A6J5NTR4</accession>
<dbReference type="InterPro" id="IPR049304">
    <property type="entry name" value="Gly_rich_dom"/>
</dbReference>
<name>A0A6J5NTR4_9CAUD</name>
<feature type="non-terminal residue" evidence="2">
    <location>
        <position position="103"/>
    </location>
</feature>
<reference evidence="2" key="1">
    <citation type="submission" date="2020-04" db="EMBL/GenBank/DDBJ databases">
        <authorList>
            <person name="Chiriac C."/>
            <person name="Salcher M."/>
            <person name="Ghai R."/>
            <person name="Kavagutti S V."/>
        </authorList>
    </citation>
    <scope>NUCLEOTIDE SEQUENCE</scope>
</reference>
<feature type="domain" description="Glycine-rich" evidence="1">
    <location>
        <begin position="18"/>
        <end position="100"/>
    </location>
</feature>
<organism evidence="2">
    <name type="scientific">uncultured Caudovirales phage</name>
    <dbReference type="NCBI Taxonomy" id="2100421"/>
    <lineage>
        <taxon>Viruses</taxon>
        <taxon>Duplodnaviria</taxon>
        <taxon>Heunggongvirae</taxon>
        <taxon>Uroviricota</taxon>
        <taxon>Caudoviricetes</taxon>
        <taxon>Peduoviridae</taxon>
        <taxon>Maltschvirus</taxon>
        <taxon>Maltschvirus maltsch</taxon>
    </lineage>
</organism>
<evidence type="ECO:0000259" key="1">
    <source>
        <dbReference type="Pfam" id="PF21722"/>
    </source>
</evidence>